<feature type="compositionally biased region" description="Low complexity" evidence="1">
    <location>
        <begin position="186"/>
        <end position="195"/>
    </location>
</feature>
<evidence type="ECO:0000313" key="3">
    <source>
        <dbReference type="Proteomes" id="UP001213000"/>
    </source>
</evidence>
<sequence>MAPGNDEHRYLDAPWVNMHILKTDNSYEDRLVRMVCKPLEYDIVHGKFETSDKDELIANLQLAYRSVDGNKFQARPFKLKGKYYVLEGISRDSGRTFVLMRPPQPLDIEGMIDVLNDIAEFMNNKEWLEARGVVPPDPRLDHEYDGEEKPPLLNAMAPMASLSRSPSLKHEDGGSEEPPPSDPMVPLGSLSPSPLLKREYTDASLPSSSP</sequence>
<evidence type="ECO:0000313" key="2">
    <source>
        <dbReference type="EMBL" id="KAJ3556608.1"/>
    </source>
</evidence>
<protein>
    <submittedName>
        <fullName evidence="2">Uncharacterized protein</fullName>
    </submittedName>
</protein>
<dbReference type="AlphaFoldDB" id="A0AAD5VG16"/>
<feature type="compositionally biased region" description="Basic and acidic residues" evidence="1">
    <location>
        <begin position="138"/>
        <end position="150"/>
    </location>
</feature>
<gene>
    <name evidence="2" type="ORF">NP233_g11941</name>
</gene>
<accession>A0AAD5VG16</accession>
<feature type="region of interest" description="Disordered" evidence="1">
    <location>
        <begin position="138"/>
        <end position="210"/>
    </location>
</feature>
<evidence type="ECO:0000256" key="1">
    <source>
        <dbReference type="SAM" id="MobiDB-lite"/>
    </source>
</evidence>
<keyword evidence="3" id="KW-1185">Reference proteome</keyword>
<reference evidence="2" key="1">
    <citation type="submission" date="2022-07" db="EMBL/GenBank/DDBJ databases">
        <title>Genome Sequence of Leucocoprinus birnbaumii.</title>
        <authorList>
            <person name="Buettner E."/>
        </authorList>
    </citation>
    <scope>NUCLEOTIDE SEQUENCE</scope>
    <source>
        <strain evidence="2">VT141</strain>
    </source>
</reference>
<dbReference type="EMBL" id="JANIEX010001561">
    <property type="protein sequence ID" value="KAJ3556608.1"/>
    <property type="molecule type" value="Genomic_DNA"/>
</dbReference>
<dbReference type="Proteomes" id="UP001213000">
    <property type="component" value="Unassembled WGS sequence"/>
</dbReference>
<comment type="caution">
    <text evidence="2">The sequence shown here is derived from an EMBL/GenBank/DDBJ whole genome shotgun (WGS) entry which is preliminary data.</text>
</comment>
<proteinExistence type="predicted"/>
<name>A0AAD5VG16_9AGAR</name>
<organism evidence="2 3">
    <name type="scientific">Leucocoprinus birnbaumii</name>
    <dbReference type="NCBI Taxonomy" id="56174"/>
    <lineage>
        <taxon>Eukaryota</taxon>
        <taxon>Fungi</taxon>
        <taxon>Dikarya</taxon>
        <taxon>Basidiomycota</taxon>
        <taxon>Agaricomycotina</taxon>
        <taxon>Agaricomycetes</taxon>
        <taxon>Agaricomycetidae</taxon>
        <taxon>Agaricales</taxon>
        <taxon>Agaricineae</taxon>
        <taxon>Agaricaceae</taxon>
        <taxon>Leucocoprinus</taxon>
    </lineage>
</organism>